<protein>
    <submittedName>
        <fullName evidence="1">Uncharacterized protein</fullName>
    </submittedName>
</protein>
<evidence type="ECO:0000313" key="1">
    <source>
        <dbReference type="EMBL" id="JAH35771.1"/>
    </source>
</evidence>
<dbReference type="AlphaFoldDB" id="A0A0E9S3D6"/>
<name>A0A0E9S3D6_ANGAN</name>
<sequence>MDCSVCKVGVFAIEIHIVLSEFISNSSHFPLV</sequence>
<dbReference type="EMBL" id="GBXM01062636">
    <property type="protein sequence ID" value="JAH45941.1"/>
    <property type="molecule type" value="Transcribed_RNA"/>
</dbReference>
<organism evidence="1">
    <name type="scientific">Anguilla anguilla</name>
    <name type="common">European freshwater eel</name>
    <name type="synonym">Muraena anguilla</name>
    <dbReference type="NCBI Taxonomy" id="7936"/>
    <lineage>
        <taxon>Eukaryota</taxon>
        <taxon>Metazoa</taxon>
        <taxon>Chordata</taxon>
        <taxon>Craniata</taxon>
        <taxon>Vertebrata</taxon>
        <taxon>Euteleostomi</taxon>
        <taxon>Actinopterygii</taxon>
        <taxon>Neopterygii</taxon>
        <taxon>Teleostei</taxon>
        <taxon>Anguilliformes</taxon>
        <taxon>Anguillidae</taxon>
        <taxon>Anguilla</taxon>
    </lineage>
</organism>
<reference evidence="1" key="1">
    <citation type="submission" date="2014-11" db="EMBL/GenBank/DDBJ databases">
        <authorList>
            <person name="Amaro Gonzalez C."/>
        </authorList>
    </citation>
    <scope>NUCLEOTIDE SEQUENCE</scope>
</reference>
<dbReference type="EMBL" id="GBXM01073506">
    <property type="protein sequence ID" value="JAH35071.1"/>
    <property type="molecule type" value="Transcribed_RNA"/>
</dbReference>
<accession>A0A0E9S3D6</accession>
<proteinExistence type="predicted"/>
<reference evidence="1" key="2">
    <citation type="journal article" date="2015" name="Fish Shellfish Immunol.">
        <title>Early steps in the European eel (Anguilla anguilla)-Vibrio vulnificus interaction in the gills: Role of the RtxA13 toxin.</title>
        <authorList>
            <person name="Callol A."/>
            <person name="Pajuelo D."/>
            <person name="Ebbesson L."/>
            <person name="Teles M."/>
            <person name="MacKenzie S."/>
            <person name="Amaro C."/>
        </authorList>
    </citation>
    <scope>NUCLEOTIDE SEQUENCE</scope>
</reference>
<dbReference type="EMBL" id="GBXM01072806">
    <property type="protein sequence ID" value="JAH35771.1"/>
    <property type="molecule type" value="Transcribed_RNA"/>
</dbReference>